<dbReference type="Proteomes" id="UP000632289">
    <property type="component" value="Unassembled WGS sequence"/>
</dbReference>
<accession>A0A927EV49</accession>
<organism evidence="1 2">
    <name type="scientific">Streptomyces chumphonensis</name>
    <dbReference type="NCBI Taxonomy" id="1214925"/>
    <lineage>
        <taxon>Bacteria</taxon>
        <taxon>Bacillati</taxon>
        <taxon>Actinomycetota</taxon>
        <taxon>Actinomycetes</taxon>
        <taxon>Kitasatosporales</taxon>
        <taxon>Streptomycetaceae</taxon>
        <taxon>Streptomyces</taxon>
    </lineage>
</organism>
<keyword evidence="2" id="KW-1185">Reference proteome</keyword>
<comment type="caution">
    <text evidence="1">The sequence shown here is derived from an EMBL/GenBank/DDBJ whole genome shotgun (WGS) entry which is preliminary data.</text>
</comment>
<evidence type="ECO:0000313" key="2">
    <source>
        <dbReference type="Proteomes" id="UP000632289"/>
    </source>
</evidence>
<protein>
    <submittedName>
        <fullName evidence="1">Peptidase M6</fullName>
    </submittedName>
</protein>
<dbReference type="AlphaFoldDB" id="A0A927EV49"/>
<dbReference type="PANTHER" id="PTHR41775">
    <property type="entry name" value="SECRETED PROTEIN-RELATED"/>
    <property type="match status" value="1"/>
</dbReference>
<evidence type="ECO:0000313" key="1">
    <source>
        <dbReference type="EMBL" id="MBD3930220.1"/>
    </source>
</evidence>
<proteinExistence type="predicted"/>
<dbReference type="RefSeq" id="WP_191207515.1">
    <property type="nucleotide sequence ID" value="NZ_BAABKL010000021.1"/>
</dbReference>
<sequence>MVPRAPGRRPVPAAATALVAALLALVPLPERAGARWDGDVGGPCAIAPEPRGWVGEGPYTGRHLRPLGEQTATVLMVDFPDLPARSRAAERAAHFTDYAAEHLRRSSHGRYRPRFEPSDGWLRMPRPWPDYGIERGIPTATLQRYVEDAIGAATDRGVEFAETDLLIVVADDNVPASPMTSQAQTFTALRAGGSSVTAAAVVFGREGDSPDWQRGNFVHETLHLFGLPDLYDTTRGASTEFVGAWDPMSVAARSDLLGWHKWKFGWLADEDVACLPEGGTGLLRPVAAPGGGSLAVVPTGRATAFVAEARTRTGLDEGICTEGVLLYTVDSGVRTGHGPVRVLDSTPGSGGGERCGAREQGALAELGDAPVRPGGGLRAGAAGVTVEVIERTDEGYRVRITR</sequence>
<reference evidence="1" key="1">
    <citation type="submission" date="2020-09" db="EMBL/GenBank/DDBJ databases">
        <title>Secondary metabolite and genome analysis of marine Streptomyces chumphonensis KK1-2T.</title>
        <authorList>
            <person name="Phongsopitanun W."/>
            <person name="Kanchanasin P."/>
            <person name="Pittayakhajonwut P."/>
            <person name="Suwanborirux K."/>
            <person name="Tanasupawat S."/>
        </authorList>
    </citation>
    <scope>NUCLEOTIDE SEQUENCE</scope>
    <source>
        <strain evidence="1">KK1-2</strain>
    </source>
</reference>
<dbReference type="EMBL" id="JACXYU010000001">
    <property type="protein sequence ID" value="MBD3930220.1"/>
    <property type="molecule type" value="Genomic_DNA"/>
</dbReference>
<gene>
    <name evidence="1" type="ORF">IF129_01350</name>
</gene>
<dbReference type="PANTHER" id="PTHR41775:SF1">
    <property type="entry name" value="PEPTIDASE M6-LIKE DOMAIN-CONTAINING PROTEIN"/>
    <property type="match status" value="1"/>
</dbReference>
<name>A0A927EV49_9ACTN</name>